<evidence type="ECO:0000259" key="2">
    <source>
        <dbReference type="Pfam" id="PF00326"/>
    </source>
</evidence>
<evidence type="ECO:0000313" key="4">
    <source>
        <dbReference type="Proteomes" id="UP001304243"/>
    </source>
</evidence>
<evidence type="ECO:0000256" key="1">
    <source>
        <dbReference type="ARBA" id="ARBA00022729"/>
    </source>
</evidence>
<proteinExistence type="predicted"/>
<name>A0AAN7DNK1_9FUNG</name>
<dbReference type="PANTHER" id="PTHR43037">
    <property type="entry name" value="UNNAMED PRODUCT-RELATED"/>
    <property type="match status" value="1"/>
</dbReference>
<dbReference type="AlphaFoldDB" id="A0AAN7DNK1"/>
<sequence>MSVFILSKTWQVLGPFPIGTRELDFGADPLENYGGFQKLRYSTGAKYPSELVEGGFVGWTMVNSSNHTLGPIDFRDARWSENGVPFGWSIEQYQAWARGILITHEPVQLFMQISGVSEFHIHGTRYHSDCYGYNTTTHLIQFDKGTHTIDVRMVHDVRMFGGGTSPPQCQFHVKLEPKDEALLYPEDCAVIAPSATADQQTASCELLMPDYLKDIGFASSYGSVSIQNAGDDPMLVKSVTLCIVDDHSLESRNKNGLFMEYKTELIMDHGPLCILPGQTRPVGFSFQKEWGSLPASTYILRFWVRIGLAIKDSNNVIVATSAVVEGDAMDEGGDEFAVRATGSVQCIDWLTSAFKYTFLDYDNTVQYAMAKRPHVLNSNASKPILVALHGAGVETDSSFWINSIPAQKQCWVVFPTGRTPWGYDWHGPSTRNVFRSLEGLAAIQELLPPHFECMDFATGGDWVTVSAPHETARTLKPQDDRDWNIGSLDKLIVLGHSNGGQGVWHLAVHFPDKIIAVVPAAGYIKIQDYVSFANWVGNSYCDPWLRGILESSIAEYNNDLHLSNMVHIAVLPRVGTQDDNVPPLHTRKYVRILNGHLRQPAAIKPSEVMGQGHWWDTVFHDKTVQQFLDQHASPRQEKKELNEFCITLMNPAGNGSVFGIHVEQMMIPYRLGKIKGVFTSDNSNTKTLLTLKTTNIASFRFTKHFKGCNKLIVDGDKFSHLEKHHTVEGGVSLSFDGKKSKRWKLEGVKSNERNAASYGPIHRMYESTKPLVVIIPSCSSHYKHVALQITHDWYLYGRGDSMILYDTQAIASNMILDHPYHIYLGLVNENKRLESLLADKPMHIGFEKTTASTIMGIKVGDKAYRDPGTGILFMHPISKTTTAIVISGVDHDGFESAWHLLPRRTGMMVPEWIVTSSTDIKSNGLGGVLGAGYFDNEWKPFGYM</sequence>
<dbReference type="GO" id="GO:0008236">
    <property type="term" value="F:serine-type peptidase activity"/>
    <property type="evidence" value="ECO:0007669"/>
    <property type="project" value="InterPro"/>
</dbReference>
<dbReference type="GO" id="GO:0006508">
    <property type="term" value="P:proteolysis"/>
    <property type="evidence" value="ECO:0007669"/>
    <property type="project" value="InterPro"/>
</dbReference>
<accession>A0AAN7DNK1</accession>
<gene>
    <name evidence="3" type="ORF">ATC70_007970</name>
</gene>
<dbReference type="InterPro" id="IPR029058">
    <property type="entry name" value="AB_hydrolase_fold"/>
</dbReference>
<comment type="caution">
    <text evidence="3">The sequence shown here is derived from an EMBL/GenBank/DDBJ whole genome shotgun (WGS) entry which is preliminary data.</text>
</comment>
<organism evidence="3 4">
    <name type="scientific">Mucor velutinosus</name>
    <dbReference type="NCBI Taxonomy" id="708070"/>
    <lineage>
        <taxon>Eukaryota</taxon>
        <taxon>Fungi</taxon>
        <taxon>Fungi incertae sedis</taxon>
        <taxon>Mucoromycota</taxon>
        <taxon>Mucoromycotina</taxon>
        <taxon>Mucoromycetes</taxon>
        <taxon>Mucorales</taxon>
        <taxon>Mucorineae</taxon>
        <taxon>Mucoraceae</taxon>
        <taxon>Mucor</taxon>
    </lineage>
</organism>
<keyword evidence="1" id="KW-0732">Signal</keyword>
<dbReference type="Proteomes" id="UP001304243">
    <property type="component" value="Unassembled WGS sequence"/>
</dbReference>
<dbReference type="Pfam" id="PF00326">
    <property type="entry name" value="Peptidase_S9"/>
    <property type="match status" value="1"/>
</dbReference>
<keyword evidence="4" id="KW-1185">Reference proteome</keyword>
<dbReference type="InterPro" id="IPR001375">
    <property type="entry name" value="Peptidase_S9_cat"/>
</dbReference>
<dbReference type="PANTHER" id="PTHR43037:SF4">
    <property type="entry name" value="PEPTIDASE S9 PROLYL OLIGOPEPTIDASE CATALYTIC DOMAIN-CONTAINING PROTEIN"/>
    <property type="match status" value="1"/>
</dbReference>
<dbReference type="InterPro" id="IPR050955">
    <property type="entry name" value="Plant_Biomass_Hydrol_Est"/>
</dbReference>
<dbReference type="Gene3D" id="3.40.50.1820">
    <property type="entry name" value="alpha/beta hydrolase"/>
    <property type="match status" value="1"/>
</dbReference>
<reference evidence="3 4" key="1">
    <citation type="submission" date="2022-11" db="EMBL/GenBank/DDBJ databases">
        <title>Mucor velutinosus strain NIH1002 WGS.</title>
        <authorList>
            <person name="Subramanian P."/>
            <person name="Mullikin J.C."/>
            <person name="Segre J.A."/>
            <person name="Zelazny A.M."/>
        </authorList>
    </citation>
    <scope>NUCLEOTIDE SEQUENCE [LARGE SCALE GENOMIC DNA]</scope>
    <source>
        <strain evidence="3 4">NIH1002</strain>
    </source>
</reference>
<protein>
    <recommendedName>
        <fullName evidence="2">Peptidase S9 prolyl oligopeptidase catalytic domain-containing protein</fullName>
    </recommendedName>
</protein>
<evidence type="ECO:0000313" key="3">
    <source>
        <dbReference type="EMBL" id="KAK4520458.1"/>
    </source>
</evidence>
<dbReference type="SUPFAM" id="SSF53474">
    <property type="entry name" value="alpha/beta-Hydrolases"/>
    <property type="match status" value="1"/>
</dbReference>
<feature type="domain" description="Peptidase S9 prolyl oligopeptidase catalytic" evidence="2">
    <location>
        <begin position="488"/>
        <end position="617"/>
    </location>
</feature>
<dbReference type="GeneID" id="89951656"/>
<dbReference type="EMBL" id="JASEJX010000010">
    <property type="protein sequence ID" value="KAK4520458.1"/>
    <property type="molecule type" value="Genomic_DNA"/>
</dbReference>
<dbReference type="RefSeq" id="XP_064687124.1">
    <property type="nucleotide sequence ID" value="XM_064827226.1"/>
</dbReference>